<dbReference type="Proteomes" id="UP001320154">
    <property type="component" value="Unassembled WGS sequence"/>
</dbReference>
<dbReference type="SUPFAM" id="SSF46955">
    <property type="entry name" value="Putative DNA-binding domain"/>
    <property type="match status" value="1"/>
</dbReference>
<dbReference type="InterPro" id="IPR041657">
    <property type="entry name" value="HTH_17"/>
</dbReference>
<organism evidence="3 4">
    <name type="scientific">Billgrantia desiderata</name>
    <dbReference type="NCBI Taxonomy" id="52021"/>
    <lineage>
        <taxon>Bacteria</taxon>
        <taxon>Pseudomonadati</taxon>
        <taxon>Pseudomonadota</taxon>
        <taxon>Gammaproteobacteria</taxon>
        <taxon>Oceanospirillales</taxon>
        <taxon>Halomonadaceae</taxon>
        <taxon>Billgrantia</taxon>
    </lineage>
</organism>
<dbReference type="InterPro" id="IPR009061">
    <property type="entry name" value="DNA-bd_dom_put_sf"/>
</dbReference>
<protein>
    <submittedName>
        <fullName evidence="3">Helix-turn-helix domain-containing protein</fullName>
    </submittedName>
</protein>
<evidence type="ECO:0000256" key="1">
    <source>
        <dbReference type="SAM" id="Coils"/>
    </source>
</evidence>
<gene>
    <name evidence="3" type="ORF">HOP60_09010</name>
</gene>
<keyword evidence="4" id="KW-1185">Reference proteome</keyword>
<dbReference type="InterPro" id="IPR010093">
    <property type="entry name" value="SinI_DNA-bd"/>
</dbReference>
<evidence type="ECO:0000313" key="4">
    <source>
        <dbReference type="Proteomes" id="UP001320154"/>
    </source>
</evidence>
<evidence type="ECO:0000313" key="3">
    <source>
        <dbReference type="EMBL" id="MCE8046875.1"/>
    </source>
</evidence>
<dbReference type="Pfam" id="PF12728">
    <property type="entry name" value="HTH_17"/>
    <property type="match status" value="1"/>
</dbReference>
<name>A0ABS9B491_9GAMM</name>
<keyword evidence="1" id="KW-0175">Coiled coil</keyword>
<proteinExistence type="predicted"/>
<comment type="caution">
    <text evidence="3">The sequence shown here is derived from an EMBL/GenBank/DDBJ whole genome shotgun (WGS) entry which is preliminary data.</text>
</comment>
<evidence type="ECO:0000259" key="2">
    <source>
        <dbReference type="Pfam" id="PF12728"/>
    </source>
</evidence>
<sequence>MSHTMTVTEAAAYLQRSPRTLYRWMGVGRLTYCQDGSGRRAIDRDSVIALSQSLPRQPAHHDRELAEIQASLERLEQRLDKQLVLMEALISLIPVESLEALQRKQDIRDRLWSRT</sequence>
<dbReference type="NCBIfam" id="TIGR01764">
    <property type="entry name" value="excise"/>
    <property type="match status" value="1"/>
</dbReference>
<accession>A0ABS9B491</accession>
<feature type="coiled-coil region" evidence="1">
    <location>
        <begin position="65"/>
        <end position="92"/>
    </location>
</feature>
<reference evidence="3 4" key="1">
    <citation type="journal article" date="2021" name="Front. Microbiol.">
        <title>Aerobic Denitrification and Heterotrophic Sulfur Oxidation in the Genus Halomonas Revealed by Six Novel Species Characterizations and Genome-Based Analysis.</title>
        <authorList>
            <person name="Wang L."/>
            <person name="Shao Z."/>
        </authorList>
    </citation>
    <scope>NUCLEOTIDE SEQUENCE [LARGE SCALE GENOMIC DNA]</scope>
    <source>
        <strain evidence="3 4">MCCC 1A05748</strain>
    </source>
</reference>
<feature type="domain" description="Helix-turn-helix" evidence="2">
    <location>
        <begin position="5"/>
        <end position="49"/>
    </location>
</feature>
<dbReference type="EMBL" id="JABFTQ010000005">
    <property type="protein sequence ID" value="MCE8046875.1"/>
    <property type="molecule type" value="Genomic_DNA"/>
</dbReference>